<name>A0ACC2SVW3_9FUNG</name>
<evidence type="ECO:0000313" key="2">
    <source>
        <dbReference type="Proteomes" id="UP001165960"/>
    </source>
</evidence>
<evidence type="ECO:0000313" key="1">
    <source>
        <dbReference type="EMBL" id="KAJ9066534.1"/>
    </source>
</evidence>
<reference evidence="1" key="1">
    <citation type="submission" date="2022-04" db="EMBL/GenBank/DDBJ databases">
        <title>Genome of the entomopathogenic fungus Entomophthora muscae.</title>
        <authorList>
            <person name="Elya C."/>
            <person name="Lovett B.R."/>
            <person name="Lee E."/>
            <person name="Macias A.M."/>
            <person name="Hajek A.E."/>
            <person name="De Bivort B.L."/>
            <person name="Kasson M.T."/>
            <person name="De Fine Licht H.H."/>
            <person name="Stajich J.E."/>
        </authorList>
    </citation>
    <scope>NUCLEOTIDE SEQUENCE</scope>
    <source>
        <strain evidence="1">Berkeley</strain>
    </source>
</reference>
<proteinExistence type="predicted"/>
<dbReference type="Proteomes" id="UP001165960">
    <property type="component" value="Unassembled WGS sequence"/>
</dbReference>
<accession>A0ACC2SVW3</accession>
<dbReference type="EMBL" id="QTSX02004286">
    <property type="protein sequence ID" value="KAJ9066534.1"/>
    <property type="molecule type" value="Genomic_DNA"/>
</dbReference>
<comment type="caution">
    <text evidence="1">The sequence shown here is derived from an EMBL/GenBank/DDBJ whole genome shotgun (WGS) entry which is preliminary data.</text>
</comment>
<keyword evidence="2" id="KW-1185">Reference proteome</keyword>
<protein>
    <submittedName>
        <fullName evidence="1">Uncharacterized protein</fullName>
    </submittedName>
</protein>
<sequence length="149" mass="16752">MNPIVGLLRYIPYNFVLSQIITGRWGPAVGTLLLPPLNVNSMSVNLGVVPSTFETETLVLYQCSEFHAKDTDSLAGHLSQALLVRLQGWLIINSMWIWVVIPHHLETASYYLSIYVTGLASRREEIQLALTVDQHCISIMEDLKKDIKS</sequence>
<organism evidence="1 2">
    <name type="scientific">Entomophthora muscae</name>
    <dbReference type="NCBI Taxonomy" id="34485"/>
    <lineage>
        <taxon>Eukaryota</taxon>
        <taxon>Fungi</taxon>
        <taxon>Fungi incertae sedis</taxon>
        <taxon>Zoopagomycota</taxon>
        <taxon>Entomophthoromycotina</taxon>
        <taxon>Entomophthoromycetes</taxon>
        <taxon>Entomophthorales</taxon>
        <taxon>Entomophthoraceae</taxon>
        <taxon>Entomophthora</taxon>
    </lineage>
</organism>
<gene>
    <name evidence="1" type="ORF">DSO57_1008473</name>
</gene>